<dbReference type="RefSeq" id="WP_182298491.1">
    <property type="nucleotide sequence ID" value="NZ_CP041969.1"/>
</dbReference>
<dbReference type="InterPro" id="IPR029056">
    <property type="entry name" value="Ribokinase-like"/>
</dbReference>
<dbReference type="CDD" id="cd01166">
    <property type="entry name" value="KdgK"/>
    <property type="match status" value="1"/>
</dbReference>
<dbReference type="GO" id="GO:0016301">
    <property type="term" value="F:kinase activity"/>
    <property type="evidence" value="ECO:0007669"/>
    <property type="project" value="UniProtKB-KW"/>
</dbReference>
<dbReference type="InterPro" id="IPR052700">
    <property type="entry name" value="Carb_kinase_PfkB-like"/>
</dbReference>
<dbReference type="Pfam" id="PF00294">
    <property type="entry name" value="PfkB"/>
    <property type="match status" value="1"/>
</dbReference>
<sequence>MAKRIAVFGEVMMRLQVPGYDLLSQAGSLNFSFSGTGVNVGSALARFGHTGYLVTTLPMNSVGDAAMAYLRKLGLTTTFMMRGGQYIGMYFLENGFGARPSRVTYSNRLESSFNTAPEGTYDYEAIAEEADVVHFCGITLAMNDSVRDHMKSLAKAVKARGGTVVFDCNYRPSLWGADGYEKAKPHYEDMLRLADIVMMNEKDAIFILGMHTDKETRSEQLAELIPEVAAQYGIRVAAGTHRSINGDNTHSLQGFIYKNQNFSYSKKLTFSVYDRIGAGDAYTSGIVHGELSGFSPGKTVEFAAAAGMLAHTIAGDTPMSSESEVLRAMTEAVGDVER</sequence>
<comment type="similarity">
    <text evidence="1">Belongs to the carbohydrate kinase PfkB family.</text>
</comment>
<dbReference type="PANTHER" id="PTHR43320:SF2">
    <property type="entry name" value="2-DEHYDRO-3-DEOXYGLUCONOKINASE_2-DEHYDRO-3-DEOXYGALACTONOKINASE"/>
    <property type="match status" value="1"/>
</dbReference>
<dbReference type="Gene3D" id="3.40.1190.20">
    <property type="match status" value="1"/>
</dbReference>
<feature type="domain" description="Carbohydrate kinase PfkB" evidence="4">
    <location>
        <begin position="3"/>
        <end position="317"/>
    </location>
</feature>
<accession>A0A7G5BZV9</accession>
<evidence type="ECO:0000256" key="3">
    <source>
        <dbReference type="ARBA" id="ARBA00022777"/>
    </source>
</evidence>
<protein>
    <submittedName>
        <fullName evidence="5">Sugar kinase</fullName>
    </submittedName>
</protein>
<name>A0A7G5BZV9_9BACL</name>
<dbReference type="PANTHER" id="PTHR43320">
    <property type="entry name" value="SUGAR KINASE"/>
    <property type="match status" value="1"/>
</dbReference>
<evidence type="ECO:0000256" key="1">
    <source>
        <dbReference type="ARBA" id="ARBA00010688"/>
    </source>
</evidence>
<reference evidence="5 6" key="1">
    <citation type="submission" date="2019-07" db="EMBL/GenBank/DDBJ databases">
        <authorList>
            <person name="Kim J.K."/>
            <person name="Cheong H.-M."/>
            <person name="Choi Y."/>
            <person name="Hwang K.J."/>
            <person name="Lee S."/>
            <person name="Choi C."/>
        </authorList>
    </citation>
    <scope>NUCLEOTIDE SEQUENCE [LARGE SCALE GENOMIC DNA]</scope>
    <source>
        <strain evidence="5 6">KS 22</strain>
    </source>
</reference>
<organism evidence="5 6">
    <name type="scientific">Cohnella cholangitidis</name>
    <dbReference type="NCBI Taxonomy" id="2598458"/>
    <lineage>
        <taxon>Bacteria</taxon>
        <taxon>Bacillati</taxon>
        <taxon>Bacillota</taxon>
        <taxon>Bacilli</taxon>
        <taxon>Bacillales</taxon>
        <taxon>Paenibacillaceae</taxon>
        <taxon>Cohnella</taxon>
    </lineage>
</organism>
<evidence type="ECO:0000256" key="2">
    <source>
        <dbReference type="ARBA" id="ARBA00022679"/>
    </source>
</evidence>
<dbReference type="Proteomes" id="UP000515679">
    <property type="component" value="Chromosome"/>
</dbReference>
<keyword evidence="3 5" id="KW-0418">Kinase</keyword>
<gene>
    <name evidence="5" type="ORF">FPL14_15780</name>
</gene>
<dbReference type="EMBL" id="CP041969">
    <property type="protein sequence ID" value="QMV42493.1"/>
    <property type="molecule type" value="Genomic_DNA"/>
</dbReference>
<dbReference type="InterPro" id="IPR011611">
    <property type="entry name" value="PfkB_dom"/>
</dbReference>
<evidence type="ECO:0000259" key="4">
    <source>
        <dbReference type="Pfam" id="PF00294"/>
    </source>
</evidence>
<dbReference type="SUPFAM" id="SSF53613">
    <property type="entry name" value="Ribokinase-like"/>
    <property type="match status" value="1"/>
</dbReference>
<keyword evidence="2" id="KW-0808">Transferase</keyword>
<proteinExistence type="inferred from homology"/>
<keyword evidence="6" id="KW-1185">Reference proteome</keyword>
<dbReference type="AlphaFoldDB" id="A0A7G5BZV9"/>
<evidence type="ECO:0000313" key="6">
    <source>
        <dbReference type="Proteomes" id="UP000515679"/>
    </source>
</evidence>
<dbReference type="KEGG" id="cchl:FPL14_15780"/>
<evidence type="ECO:0000313" key="5">
    <source>
        <dbReference type="EMBL" id="QMV42493.1"/>
    </source>
</evidence>